<feature type="disulfide bond" evidence="8">
    <location>
        <begin position="320"/>
        <end position="338"/>
    </location>
</feature>
<feature type="transmembrane region" description="Helical" evidence="9">
    <location>
        <begin position="346"/>
        <end position="370"/>
    </location>
</feature>
<evidence type="ECO:0000256" key="1">
    <source>
        <dbReference type="ARBA" id="ARBA00004613"/>
    </source>
</evidence>
<sequence>MRLFFKLSNLEDDRIVRTIHETSKTKQRSWHSRVLALLRKSELNFLINLNITTKQKLRMAQDKLTAIDQEKWLIDVFDDKNSVNGNKLRTFRSNHAIDIYLLIAVGVLENSVEENTSPATMFARLLLCMSLVVHIIEAYLASSEAVIQTSTGLHHVEVENHFLKRIKRQLKTNFGPHSTYRANNGLTCLVCPPGFYRKSDCTTNGTIAACEPCKGGYYNNQYNIATSCARCIAYCIDKNAVPETTCNATADMTCRCKDGYFNHSKGSGEWICIHHSPCKPGTEVHTSGTPEHDTVCTLCENGTFSPNVSLTAKCLPCSTCDGDRKMHKACNEKTNVICTSHDKTPIIYIVAPVVLTLLVVTGIVIAVVCLHRKGKLKLYKTSGKKVDEDCETYDVTDFNKNTIHEKELFCPKFEIESELTNNTKPSVHHSSSGNVYPNVEEITNKIDEIRIDYQHDGVREQVYRCLVSWKKIAADDACLGDILQALDANGMDMLSSQLKIKYASLDEEKHITDPENSICLREQD</sequence>
<evidence type="ECO:0000259" key="10">
    <source>
        <dbReference type="PROSITE" id="PS50050"/>
    </source>
</evidence>
<evidence type="ECO:0000256" key="3">
    <source>
        <dbReference type="ARBA" id="ARBA00022703"/>
    </source>
</evidence>
<keyword evidence="6 8" id="KW-1015">Disulfide bond</keyword>
<evidence type="ECO:0000313" key="12">
    <source>
        <dbReference type="Proteomes" id="UP000683360"/>
    </source>
</evidence>
<keyword evidence="12" id="KW-1185">Reference proteome</keyword>
<dbReference type="OrthoDB" id="6072064at2759"/>
<evidence type="ECO:0000256" key="4">
    <source>
        <dbReference type="ARBA" id="ARBA00022729"/>
    </source>
</evidence>
<keyword evidence="3" id="KW-0053">Apoptosis</keyword>
<dbReference type="SUPFAM" id="SSF47986">
    <property type="entry name" value="DEATH domain"/>
    <property type="match status" value="1"/>
</dbReference>
<keyword evidence="2" id="KW-0964">Secreted</keyword>
<dbReference type="Proteomes" id="UP000683360">
    <property type="component" value="Unassembled WGS sequence"/>
</dbReference>
<evidence type="ECO:0000256" key="7">
    <source>
        <dbReference type="ARBA" id="ARBA00023180"/>
    </source>
</evidence>
<dbReference type="PANTHER" id="PTHR23097">
    <property type="entry name" value="TUMOR NECROSIS FACTOR RECEPTOR SUPERFAMILY MEMBER"/>
    <property type="match status" value="1"/>
</dbReference>
<keyword evidence="9" id="KW-0472">Membrane</keyword>
<dbReference type="EMBL" id="CAJPWZ010000555">
    <property type="protein sequence ID" value="CAG2196335.1"/>
    <property type="molecule type" value="Genomic_DNA"/>
</dbReference>
<reference evidence="11" key="1">
    <citation type="submission" date="2021-03" db="EMBL/GenBank/DDBJ databases">
        <authorList>
            <person name="Bekaert M."/>
        </authorList>
    </citation>
    <scope>NUCLEOTIDE SEQUENCE</scope>
</reference>
<feature type="domain" description="TNFR-Cys" evidence="10">
    <location>
        <begin position="255"/>
        <end position="296"/>
    </location>
</feature>
<dbReference type="GO" id="GO:0006915">
    <property type="term" value="P:apoptotic process"/>
    <property type="evidence" value="ECO:0007669"/>
    <property type="project" value="UniProtKB-KW"/>
</dbReference>
<feature type="disulfide bond" evidence="8">
    <location>
        <begin position="299"/>
        <end position="314"/>
    </location>
</feature>
<accession>A0A8S3QJ11</accession>
<feature type="repeat" description="TNFR-Cys" evidence="8">
    <location>
        <begin position="255"/>
        <end position="296"/>
    </location>
</feature>
<dbReference type="PANTHER" id="PTHR23097:SF181">
    <property type="entry name" value="CASPASE-8-LIKE"/>
    <property type="match status" value="1"/>
</dbReference>
<evidence type="ECO:0000256" key="2">
    <source>
        <dbReference type="ARBA" id="ARBA00022525"/>
    </source>
</evidence>
<evidence type="ECO:0000256" key="9">
    <source>
        <dbReference type="SAM" id="Phobius"/>
    </source>
</evidence>
<gene>
    <name evidence="11" type="ORF">MEDL_11221</name>
</gene>
<dbReference type="AlphaFoldDB" id="A0A8S3QJ11"/>
<feature type="disulfide bond" evidence="8">
    <location>
        <begin position="213"/>
        <end position="228"/>
    </location>
</feature>
<dbReference type="InterPro" id="IPR011029">
    <property type="entry name" value="DEATH-like_dom_sf"/>
</dbReference>
<dbReference type="CDD" id="cd01670">
    <property type="entry name" value="Death"/>
    <property type="match status" value="1"/>
</dbReference>
<dbReference type="PROSITE" id="PS50050">
    <property type="entry name" value="TNFR_NGFR_2"/>
    <property type="match status" value="3"/>
</dbReference>
<dbReference type="Gene3D" id="1.10.533.10">
    <property type="entry name" value="Death Domain, Fas"/>
    <property type="match status" value="1"/>
</dbReference>
<dbReference type="SUPFAM" id="SSF57586">
    <property type="entry name" value="TNF receptor-like"/>
    <property type="match status" value="2"/>
</dbReference>
<evidence type="ECO:0000256" key="6">
    <source>
        <dbReference type="ARBA" id="ARBA00023157"/>
    </source>
</evidence>
<evidence type="ECO:0000256" key="5">
    <source>
        <dbReference type="ARBA" id="ARBA00022737"/>
    </source>
</evidence>
<feature type="domain" description="TNFR-Cys" evidence="10">
    <location>
        <begin position="212"/>
        <end position="254"/>
    </location>
</feature>
<dbReference type="Gene3D" id="2.10.50.10">
    <property type="entry name" value="Tumor Necrosis Factor Receptor, subunit A, domain 2"/>
    <property type="match status" value="3"/>
</dbReference>
<feature type="domain" description="TNFR-Cys" evidence="10">
    <location>
        <begin position="298"/>
        <end position="338"/>
    </location>
</feature>
<dbReference type="InterPro" id="IPR001368">
    <property type="entry name" value="TNFR/NGFR_Cys_rich_reg"/>
</dbReference>
<feature type="repeat" description="TNFR-Cys" evidence="8">
    <location>
        <begin position="212"/>
        <end position="254"/>
    </location>
</feature>
<dbReference type="GO" id="GO:0005576">
    <property type="term" value="C:extracellular region"/>
    <property type="evidence" value="ECO:0007669"/>
    <property type="project" value="UniProtKB-SubCell"/>
</dbReference>
<dbReference type="PROSITE" id="PS00652">
    <property type="entry name" value="TNFR_NGFR_1"/>
    <property type="match status" value="1"/>
</dbReference>
<feature type="disulfide bond" evidence="8">
    <location>
        <begin position="278"/>
        <end position="296"/>
    </location>
</feature>
<dbReference type="SMART" id="SM00208">
    <property type="entry name" value="TNFR"/>
    <property type="match status" value="4"/>
</dbReference>
<comment type="caution">
    <text evidence="11">The sequence shown here is derived from an EMBL/GenBank/DDBJ whole genome shotgun (WGS) entry which is preliminary data.</text>
</comment>
<keyword evidence="4" id="KW-0732">Signal</keyword>
<evidence type="ECO:0000313" key="11">
    <source>
        <dbReference type="EMBL" id="CAG2196335.1"/>
    </source>
</evidence>
<keyword evidence="9" id="KW-0812">Transmembrane</keyword>
<keyword evidence="9" id="KW-1133">Transmembrane helix</keyword>
<comment type="subcellular location">
    <subcellularLocation>
        <location evidence="1">Secreted</location>
    </subcellularLocation>
</comment>
<evidence type="ECO:0000256" key="8">
    <source>
        <dbReference type="PROSITE-ProRule" id="PRU00206"/>
    </source>
</evidence>
<comment type="caution">
    <text evidence="8">Lacks conserved residue(s) required for the propagation of feature annotation.</text>
</comment>
<feature type="disulfide bond" evidence="8">
    <location>
        <begin position="317"/>
        <end position="330"/>
    </location>
</feature>
<proteinExistence type="predicted"/>
<organism evidence="11 12">
    <name type="scientific">Mytilus edulis</name>
    <name type="common">Blue mussel</name>
    <dbReference type="NCBI Taxonomy" id="6550"/>
    <lineage>
        <taxon>Eukaryota</taxon>
        <taxon>Metazoa</taxon>
        <taxon>Spiralia</taxon>
        <taxon>Lophotrochozoa</taxon>
        <taxon>Mollusca</taxon>
        <taxon>Bivalvia</taxon>
        <taxon>Autobranchia</taxon>
        <taxon>Pteriomorphia</taxon>
        <taxon>Mytilida</taxon>
        <taxon>Mytiloidea</taxon>
        <taxon>Mytilidae</taxon>
        <taxon>Mytilinae</taxon>
        <taxon>Mytilus</taxon>
    </lineage>
</organism>
<feature type="repeat" description="TNFR-Cys" evidence="8">
    <location>
        <begin position="298"/>
        <end position="338"/>
    </location>
</feature>
<dbReference type="InterPro" id="IPR052459">
    <property type="entry name" value="TNFRSF_decoy_receptor"/>
</dbReference>
<name>A0A8S3QJ11_MYTED</name>
<keyword evidence="5" id="KW-0677">Repeat</keyword>
<dbReference type="Pfam" id="PF00020">
    <property type="entry name" value="TNFR_c6"/>
    <property type="match status" value="2"/>
</dbReference>
<protein>
    <recommendedName>
        <fullName evidence="10">TNFR-Cys domain-containing protein</fullName>
    </recommendedName>
</protein>
<keyword evidence="7" id="KW-0325">Glycoprotein</keyword>